<dbReference type="AlphaFoldDB" id="X0WJC6"/>
<proteinExistence type="predicted"/>
<evidence type="ECO:0000313" key="1">
    <source>
        <dbReference type="EMBL" id="GAG12796.1"/>
    </source>
</evidence>
<reference evidence="1" key="1">
    <citation type="journal article" date="2014" name="Front. Microbiol.">
        <title>High frequency of phylogenetically diverse reductive dehalogenase-homologous genes in deep subseafloor sedimentary metagenomes.</title>
        <authorList>
            <person name="Kawai M."/>
            <person name="Futagami T."/>
            <person name="Toyoda A."/>
            <person name="Takaki Y."/>
            <person name="Nishi S."/>
            <person name="Hori S."/>
            <person name="Arai W."/>
            <person name="Tsubouchi T."/>
            <person name="Morono Y."/>
            <person name="Uchiyama I."/>
            <person name="Ito T."/>
            <person name="Fujiyama A."/>
            <person name="Inagaki F."/>
            <person name="Takami H."/>
        </authorList>
    </citation>
    <scope>NUCLEOTIDE SEQUENCE</scope>
    <source>
        <strain evidence="1">Expedition CK06-06</strain>
    </source>
</reference>
<sequence length="124" mass="14822">MINKTVEFIDAKKTLHSFEDMALCAETIFEVFPVLKLEELRLICERMKQGYYGNFYERLKIQEFRDCIIKHEEERASILEEQHKTISRGAENPTKVKEYDPEQAKLEWRIKNNPFLIPGKNDRQ</sequence>
<feature type="non-terminal residue" evidence="1">
    <location>
        <position position="124"/>
    </location>
</feature>
<dbReference type="EMBL" id="BARS01020943">
    <property type="protein sequence ID" value="GAG12796.1"/>
    <property type="molecule type" value="Genomic_DNA"/>
</dbReference>
<protein>
    <submittedName>
        <fullName evidence="1">Uncharacterized protein</fullName>
    </submittedName>
</protein>
<name>X0WJC6_9ZZZZ</name>
<comment type="caution">
    <text evidence="1">The sequence shown here is derived from an EMBL/GenBank/DDBJ whole genome shotgun (WGS) entry which is preliminary data.</text>
</comment>
<gene>
    <name evidence="1" type="ORF">S01H1_33715</name>
</gene>
<accession>X0WJC6</accession>
<organism evidence="1">
    <name type="scientific">marine sediment metagenome</name>
    <dbReference type="NCBI Taxonomy" id="412755"/>
    <lineage>
        <taxon>unclassified sequences</taxon>
        <taxon>metagenomes</taxon>
        <taxon>ecological metagenomes</taxon>
    </lineage>
</organism>